<dbReference type="EMBL" id="CP101637">
    <property type="protein sequence ID" value="WMT79871.1"/>
    <property type="molecule type" value="Genomic_DNA"/>
</dbReference>
<evidence type="ECO:0000313" key="3">
    <source>
        <dbReference type="Proteomes" id="UP001235030"/>
    </source>
</evidence>
<dbReference type="InterPro" id="IPR010982">
    <property type="entry name" value="Lambda_DNA-bd_dom_sf"/>
</dbReference>
<proteinExistence type="predicted"/>
<name>A0ABY9PY65_9FIRM</name>
<dbReference type="PROSITE" id="PS50943">
    <property type="entry name" value="HTH_CROC1"/>
    <property type="match status" value="1"/>
</dbReference>
<dbReference type="SMART" id="SM00530">
    <property type="entry name" value="HTH_XRE"/>
    <property type="match status" value="1"/>
</dbReference>
<dbReference type="Pfam" id="PF01381">
    <property type="entry name" value="HTH_3"/>
    <property type="match status" value="1"/>
</dbReference>
<organism evidence="2 3">
    <name type="scientific">Terrisporobacter mayombei</name>
    <dbReference type="NCBI Taxonomy" id="1541"/>
    <lineage>
        <taxon>Bacteria</taxon>
        <taxon>Bacillati</taxon>
        <taxon>Bacillota</taxon>
        <taxon>Clostridia</taxon>
        <taxon>Peptostreptococcales</taxon>
        <taxon>Peptostreptococcaceae</taxon>
        <taxon>Terrisporobacter</taxon>
    </lineage>
</organism>
<protein>
    <recommendedName>
        <fullName evidence="1">HTH cro/C1-type domain-containing protein</fullName>
    </recommendedName>
</protein>
<feature type="domain" description="HTH cro/C1-type" evidence="1">
    <location>
        <begin position="15"/>
        <end position="68"/>
    </location>
</feature>
<dbReference type="RefSeq" id="WP_228106598.1">
    <property type="nucleotide sequence ID" value="NZ_CP101637.1"/>
</dbReference>
<dbReference type="CDD" id="cd00093">
    <property type="entry name" value="HTH_XRE"/>
    <property type="match status" value="1"/>
</dbReference>
<evidence type="ECO:0000313" key="2">
    <source>
        <dbReference type="EMBL" id="WMT79871.1"/>
    </source>
</evidence>
<reference evidence="2 3" key="1">
    <citation type="submission" date="2022-07" db="EMBL/GenBank/DDBJ databases">
        <title>Genome sequence of Terrisporobacter mayombei DSM6539.</title>
        <authorList>
            <person name="Boeer T."/>
            <person name="Bengelsdorf F.R."/>
            <person name="Daniel R."/>
            <person name="Poehlein A."/>
        </authorList>
    </citation>
    <scope>NUCLEOTIDE SEQUENCE [LARGE SCALE GENOMIC DNA]</scope>
    <source>
        <strain evidence="2 3">DSM 6539</strain>
    </source>
</reference>
<gene>
    <name evidence="2" type="ORF">TEMA_01420</name>
</gene>
<evidence type="ECO:0000259" key="1">
    <source>
        <dbReference type="PROSITE" id="PS50943"/>
    </source>
</evidence>
<keyword evidence="3" id="KW-1185">Reference proteome</keyword>
<dbReference type="SUPFAM" id="SSF47413">
    <property type="entry name" value="lambda repressor-like DNA-binding domains"/>
    <property type="match status" value="1"/>
</dbReference>
<dbReference type="InterPro" id="IPR001387">
    <property type="entry name" value="Cro/C1-type_HTH"/>
</dbReference>
<dbReference type="Proteomes" id="UP001235030">
    <property type="component" value="Chromosome"/>
</dbReference>
<dbReference type="Gene3D" id="1.10.260.40">
    <property type="entry name" value="lambda repressor-like DNA-binding domains"/>
    <property type="match status" value="1"/>
</dbReference>
<accession>A0ABY9PY65</accession>
<sequence length="151" mass="17472">MNENINKDIGLKIFNARKNLKMTRSELGKKVGLHESTVKRYEDGQIKSLDIEKMKEFAQALNLDTTELLGWNDKSNSKEKNKNNSHTILLNDFDSLNDLGKREALKRVKELTFVPKYQNNAVDTIAAHNDYIDNTDELSKINEDIEDMKNW</sequence>